<dbReference type="PRINTS" id="PR00178">
    <property type="entry name" value="FATTYACIDBP"/>
</dbReference>
<dbReference type="InterPro" id="IPR000463">
    <property type="entry name" value="Fatty_acid-bd"/>
</dbReference>
<proteinExistence type="inferred from homology"/>
<accession>A0AA85J1W1</accession>
<dbReference type="CDD" id="cd00742">
    <property type="entry name" value="FABP"/>
    <property type="match status" value="1"/>
</dbReference>
<dbReference type="PANTHER" id="PTHR11955">
    <property type="entry name" value="FATTY ACID BINDING PROTEIN"/>
    <property type="match status" value="1"/>
</dbReference>
<reference evidence="2" key="1">
    <citation type="submission" date="2022-06" db="EMBL/GenBank/DDBJ databases">
        <authorList>
            <person name="Berger JAMES D."/>
            <person name="Berger JAMES D."/>
        </authorList>
    </citation>
    <scope>NUCLEOTIDE SEQUENCE [LARGE SCALE GENOMIC DNA]</scope>
</reference>
<dbReference type="WBParaSite" id="TREG1_127440.1">
    <property type="protein sequence ID" value="TREG1_127440.1"/>
    <property type="gene ID" value="TREG1_127440"/>
</dbReference>
<dbReference type="Proteomes" id="UP000050795">
    <property type="component" value="Unassembled WGS sequence"/>
</dbReference>
<protein>
    <recommendedName>
        <fullName evidence="4">Lipocalin/cytosolic fatty-acid binding domain-containing protein</fullName>
    </recommendedName>
</protein>
<evidence type="ECO:0000313" key="2">
    <source>
        <dbReference type="Proteomes" id="UP000050795"/>
    </source>
</evidence>
<evidence type="ECO:0008006" key="4">
    <source>
        <dbReference type="Google" id="ProtNLM"/>
    </source>
</evidence>
<dbReference type="GO" id="GO:0008289">
    <property type="term" value="F:lipid binding"/>
    <property type="evidence" value="ECO:0007669"/>
    <property type="project" value="UniProtKB-KW"/>
</dbReference>
<dbReference type="Gene3D" id="2.40.128.20">
    <property type="match status" value="1"/>
</dbReference>
<reference evidence="3" key="2">
    <citation type="submission" date="2023-11" db="UniProtKB">
        <authorList>
            <consortium name="WormBaseParasite"/>
        </authorList>
    </citation>
    <scope>IDENTIFICATION</scope>
</reference>
<dbReference type="AlphaFoldDB" id="A0AA85J1W1"/>
<dbReference type="InterPro" id="IPR012674">
    <property type="entry name" value="Calycin"/>
</dbReference>
<name>A0AA85J1W1_TRIRE</name>
<evidence type="ECO:0000256" key="1">
    <source>
        <dbReference type="ARBA" id="ARBA00008390"/>
    </source>
</evidence>
<keyword evidence="2" id="KW-1185">Reference proteome</keyword>
<sequence>MSGLTGTWESDEVHGLESIVDHFGVDCEMRKLLLTANPTYTYTPLGDDGMKIRVDSEIRNAEVSFKFGEEIDEKTVLGRVCKSMYRKISNNEIVNTQRHPEGIIEIDHKVDGNKLVMTVCVADKKCCRTFHRKQ</sequence>
<organism evidence="2 3">
    <name type="scientific">Trichobilharzia regenti</name>
    <name type="common">Nasal bird schistosome</name>
    <dbReference type="NCBI Taxonomy" id="157069"/>
    <lineage>
        <taxon>Eukaryota</taxon>
        <taxon>Metazoa</taxon>
        <taxon>Spiralia</taxon>
        <taxon>Lophotrochozoa</taxon>
        <taxon>Platyhelminthes</taxon>
        <taxon>Trematoda</taxon>
        <taxon>Digenea</taxon>
        <taxon>Strigeidida</taxon>
        <taxon>Schistosomatoidea</taxon>
        <taxon>Schistosomatidae</taxon>
        <taxon>Trichobilharzia</taxon>
    </lineage>
</organism>
<comment type="similarity">
    <text evidence="1">Belongs to the calycin superfamily. Fatty-acid binding protein (FABP) family.</text>
</comment>
<dbReference type="SUPFAM" id="SSF50814">
    <property type="entry name" value="Lipocalins"/>
    <property type="match status" value="1"/>
</dbReference>
<evidence type="ECO:0000313" key="3">
    <source>
        <dbReference type="WBParaSite" id="TREG1_127440.1"/>
    </source>
</evidence>
<dbReference type="InterPro" id="IPR031259">
    <property type="entry name" value="ILBP"/>
</dbReference>